<evidence type="ECO:0000256" key="1">
    <source>
        <dbReference type="SAM" id="Coils"/>
    </source>
</evidence>
<proteinExistence type="predicted"/>
<dbReference type="InterPro" id="IPR003743">
    <property type="entry name" value="Zf-RING_7"/>
</dbReference>
<accession>A0A1G6GU86</accession>
<gene>
    <name evidence="3" type="ORF">SAMN05216323_100374</name>
</gene>
<dbReference type="AlphaFoldDB" id="A0A1G6GU86"/>
<dbReference type="RefSeq" id="WP_092434745.1">
    <property type="nucleotide sequence ID" value="NZ_FMYP01000003.1"/>
</dbReference>
<dbReference type="EMBL" id="FMYP01000003">
    <property type="protein sequence ID" value="SDB84686.1"/>
    <property type="molecule type" value="Genomic_DNA"/>
</dbReference>
<evidence type="ECO:0000313" key="3">
    <source>
        <dbReference type="EMBL" id="SDB84686.1"/>
    </source>
</evidence>
<keyword evidence="1" id="KW-0175">Coiled coil</keyword>
<dbReference type="PANTHER" id="PTHR39082:SF1">
    <property type="entry name" value="SCAVENGER RECEPTOR CLASS A MEMBER 3"/>
    <property type="match status" value="1"/>
</dbReference>
<evidence type="ECO:0000259" key="2">
    <source>
        <dbReference type="Pfam" id="PF02591"/>
    </source>
</evidence>
<dbReference type="Pfam" id="PF02591">
    <property type="entry name" value="Zn_ribbon_9"/>
    <property type="match status" value="1"/>
</dbReference>
<dbReference type="PANTHER" id="PTHR39082">
    <property type="entry name" value="PHOSPHOLIPASE C-BETA-2-RELATED"/>
    <property type="match status" value="1"/>
</dbReference>
<dbReference type="Gene3D" id="1.10.287.1490">
    <property type="match status" value="1"/>
</dbReference>
<dbReference type="OrthoDB" id="9795058at2"/>
<feature type="domain" description="C4-type zinc ribbon" evidence="2">
    <location>
        <begin position="214"/>
        <end position="246"/>
    </location>
</feature>
<reference evidence="3 4" key="1">
    <citation type="submission" date="2016-09" db="EMBL/GenBank/DDBJ databases">
        <authorList>
            <person name="Capua I."/>
            <person name="De Benedictis P."/>
            <person name="Joannis T."/>
            <person name="Lombin L.H."/>
            <person name="Cattoli G."/>
        </authorList>
    </citation>
    <scope>NUCLEOTIDE SEQUENCE [LARGE SCALE GENOMIC DNA]</scope>
    <source>
        <strain evidence="3 4">A7P-90m</strain>
    </source>
</reference>
<keyword evidence="4" id="KW-1185">Reference proteome</keyword>
<sequence length="258" mass="29307">MVTDKGKVAESNELSVSDKLKALYDLQIIDSTIDRIKLLRGELPLEVQDLEDEIEGLETRVKNLEQEVATLDASVSKKTLDISESKALVKKYEEQQKNVKNNREFDSLNKEIEFQTLEIELSEKRIKEFSAQSKDKKSLIEESSALLTERKADLANKQMELNEIVSETKKEEDSLYAKSEACQRLIEVRLLSAYKRLRINARNGLAVVTVKRDACGGCFNKIPPQRQLDIRLGKKVIVCEYCGRILVDDTVAEDQIIG</sequence>
<dbReference type="STRING" id="1640674.SAMN05216323_100374"/>
<feature type="coiled-coil region" evidence="1">
    <location>
        <begin position="47"/>
        <end position="125"/>
    </location>
</feature>
<dbReference type="InterPro" id="IPR052376">
    <property type="entry name" value="Oxidative_Scav/Glycosyltrans"/>
</dbReference>
<organism evidence="3 4">
    <name type="scientific">Williamwhitmania taraxaci</name>
    <dbReference type="NCBI Taxonomy" id="1640674"/>
    <lineage>
        <taxon>Bacteria</taxon>
        <taxon>Pseudomonadati</taxon>
        <taxon>Bacteroidota</taxon>
        <taxon>Bacteroidia</taxon>
        <taxon>Bacteroidales</taxon>
        <taxon>Williamwhitmaniaceae</taxon>
        <taxon>Williamwhitmania</taxon>
    </lineage>
</organism>
<name>A0A1G6GU86_9BACT</name>
<evidence type="ECO:0000313" key="4">
    <source>
        <dbReference type="Proteomes" id="UP000199452"/>
    </source>
</evidence>
<protein>
    <recommendedName>
        <fullName evidence="2">C4-type zinc ribbon domain-containing protein</fullName>
    </recommendedName>
</protein>
<dbReference type="Proteomes" id="UP000199452">
    <property type="component" value="Unassembled WGS sequence"/>
</dbReference>